<evidence type="ECO:0000256" key="7">
    <source>
        <dbReference type="RuleBase" id="RU000716"/>
    </source>
</evidence>
<gene>
    <name evidence="11" type="ORF">OM076_24375</name>
</gene>
<dbReference type="PANTHER" id="PTHR43133">
    <property type="entry name" value="RNA POLYMERASE ECF-TYPE SIGMA FACTO"/>
    <property type="match status" value="1"/>
</dbReference>
<dbReference type="Pfam" id="PF04542">
    <property type="entry name" value="Sigma70_r2"/>
    <property type="match status" value="1"/>
</dbReference>
<keyword evidence="3 7" id="KW-0805">Transcription regulation</keyword>
<dbReference type="SUPFAM" id="SSF54427">
    <property type="entry name" value="NTF2-like"/>
    <property type="match status" value="1"/>
</dbReference>
<evidence type="ECO:0000259" key="10">
    <source>
        <dbReference type="Pfam" id="PF12680"/>
    </source>
</evidence>
<feature type="domain" description="SnoaL-like" evidence="10">
    <location>
        <begin position="192"/>
        <end position="237"/>
    </location>
</feature>
<evidence type="ECO:0000256" key="6">
    <source>
        <dbReference type="ARBA" id="ARBA00023163"/>
    </source>
</evidence>
<evidence type="ECO:0000259" key="9">
    <source>
        <dbReference type="Pfam" id="PF08281"/>
    </source>
</evidence>
<evidence type="ECO:0000256" key="4">
    <source>
        <dbReference type="ARBA" id="ARBA00023082"/>
    </source>
</evidence>
<accession>A0A9X3MYD8</accession>
<dbReference type="PROSITE" id="PS01063">
    <property type="entry name" value="SIGMA70_ECF"/>
    <property type="match status" value="1"/>
</dbReference>
<dbReference type="Gene3D" id="1.10.10.10">
    <property type="entry name" value="Winged helix-like DNA-binding domain superfamily/Winged helix DNA-binding domain"/>
    <property type="match status" value="1"/>
</dbReference>
<dbReference type="GO" id="GO:0006352">
    <property type="term" value="P:DNA-templated transcription initiation"/>
    <property type="evidence" value="ECO:0007669"/>
    <property type="project" value="InterPro"/>
</dbReference>
<comment type="similarity">
    <text evidence="1 7">Belongs to the sigma-70 factor family. ECF subfamily.</text>
</comment>
<comment type="caution">
    <text evidence="11">The sequence shown here is derived from an EMBL/GenBank/DDBJ whole genome shotgun (WGS) entry which is preliminary data.</text>
</comment>
<dbReference type="SUPFAM" id="SSF88946">
    <property type="entry name" value="Sigma2 domain of RNA polymerase sigma factors"/>
    <property type="match status" value="1"/>
</dbReference>
<evidence type="ECO:0000259" key="8">
    <source>
        <dbReference type="Pfam" id="PF04542"/>
    </source>
</evidence>
<keyword evidence="6 7" id="KW-0804">Transcription</keyword>
<reference evidence="11" key="1">
    <citation type="submission" date="2022-10" db="EMBL/GenBank/DDBJ databases">
        <title>The WGS of Solirubrobacter ginsenosidimutans DSM 21036.</title>
        <authorList>
            <person name="Jiang Z."/>
        </authorList>
    </citation>
    <scope>NUCLEOTIDE SEQUENCE</scope>
    <source>
        <strain evidence="11">DSM 21036</strain>
    </source>
</reference>
<sequence>MSSLLLAQAQAGDERAFRALVAPYRRALEVHCYRMLGSIHDAEDVTQDTLLRAWRAFSRFERRSSVETWLYRIATNACLDELEKRPRREVEPYPDSRLQDADTSIADPAARYALHEGMELAFLTAIQRLPGRQRAVLILRDVLGWSAAETSELLDTTNTAVNSALQRARATIEAEAPAHRVAPGRGFQRELLRRYVDAWERADMSALVKLIREDAVMTMPPQPAVIGARAIVAFFDDKCGAVYAPTPTWVNGHPAIELREPSGELHRLLILTLDDEAVTAIYAYSPG</sequence>
<name>A0A9X3MYD8_9ACTN</name>
<dbReference type="InterPro" id="IPR007627">
    <property type="entry name" value="RNA_pol_sigma70_r2"/>
</dbReference>
<dbReference type="InterPro" id="IPR014284">
    <property type="entry name" value="RNA_pol_sigma-70_dom"/>
</dbReference>
<dbReference type="GO" id="GO:0006950">
    <property type="term" value="P:response to stress"/>
    <property type="evidence" value="ECO:0007669"/>
    <property type="project" value="UniProtKB-ARBA"/>
</dbReference>
<evidence type="ECO:0000256" key="1">
    <source>
        <dbReference type="ARBA" id="ARBA00010641"/>
    </source>
</evidence>
<dbReference type="InterPro" id="IPR013325">
    <property type="entry name" value="RNA_pol_sigma_r2"/>
</dbReference>
<dbReference type="GO" id="GO:0003677">
    <property type="term" value="F:DNA binding"/>
    <property type="evidence" value="ECO:0007669"/>
    <property type="project" value="UniProtKB-KW"/>
</dbReference>
<evidence type="ECO:0000256" key="5">
    <source>
        <dbReference type="ARBA" id="ARBA00023125"/>
    </source>
</evidence>
<keyword evidence="4 7" id="KW-0731">Sigma factor</keyword>
<dbReference type="AlphaFoldDB" id="A0A9X3MYD8"/>
<dbReference type="RefSeq" id="WP_270042676.1">
    <property type="nucleotide sequence ID" value="NZ_JAPDOD010000024.1"/>
</dbReference>
<dbReference type="InterPro" id="IPR037401">
    <property type="entry name" value="SnoaL-like"/>
</dbReference>
<evidence type="ECO:0000256" key="3">
    <source>
        <dbReference type="ARBA" id="ARBA00023015"/>
    </source>
</evidence>
<dbReference type="NCBIfam" id="TIGR02937">
    <property type="entry name" value="sigma70-ECF"/>
    <property type="match status" value="1"/>
</dbReference>
<dbReference type="GO" id="GO:0016987">
    <property type="term" value="F:sigma factor activity"/>
    <property type="evidence" value="ECO:0007669"/>
    <property type="project" value="UniProtKB-KW"/>
</dbReference>
<dbReference type="Proteomes" id="UP001149140">
    <property type="component" value="Unassembled WGS sequence"/>
</dbReference>
<evidence type="ECO:0000313" key="12">
    <source>
        <dbReference type="Proteomes" id="UP001149140"/>
    </source>
</evidence>
<dbReference type="InterPro" id="IPR000838">
    <property type="entry name" value="RNA_pol_sigma70_ECF_CS"/>
</dbReference>
<protein>
    <recommendedName>
        <fullName evidence="7">RNA polymerase sigma factor</fullName>
    </recommendedName>
</protein>
<dbReference type="EMBL" id="JAPDOD010000024">
    <property type="protein sequence ID" value="MDA0163432.1"/>
    <property type="molecule type" value="Genomic_DNA"/>
</dbReference>
<dbReference type="InterPro" id="IPR013249">
    <property type="entry name" value="RNA_pol_sigma70_r4_t2"/>
</dbReference>
<evidence type="ECO:0000256" key="2">
    <source>
        <dbReference type="ARBA" id="ARBA00011344"/>
    </source>
</evidence>
<dbReference type="Pfam" id="PF08281">
    <property type="entry name" value="Sigma70_r4_2"/>
    <property type="match status" value="1"/>
</dbReference>
<proteinExistence type="inferred from homology"/>
<keyword evidence="5 7" id="KW-0238">DNA-binding</keyword>
<dbReference type="InterPro" id="IPR032710">
    <property type="entry name" value="NTF2-like_dom_sf"/>
</dbReference>
<dbReference type="Gene3D" id="3.10.450.50">
    <property type="match status" value="1"/>
</dbReference>
<evidence type="ECO:0000313" key="11">
    <source>
        <dbReference type="EMBL" id="MDA0163432.1"/>
    </source>
</evidence>
<dbReference type="InterPro" id="IPR039425">
    <property type="entry name" value="RNA_pol_sigma-70-like"/>
</dbReference>
<dbReference type="SUPFAM" id="SSF88659">
    <property type="entry name" value="Sigma3 and sigma4 domains of RNA polymerase sigma factors"/>
    <property type="match status" value="1"/>
</dbReference>
<dbReference type="PANTHER" id="PTHR43133:SF65">
    <property type="entry name" value="ECF RNA POLYMERASE SIGMA FACTOR SIGG"/>
    <property type="match status" value="1"/>
</dbReference>
<dbReference type="Gene3D" id="1.10.1740.10">
    <property type="match status" value="1"/>
</dbReference>
<dbReference type="InterPro" id="IPR036388">
    <property type="entry name" value="WH-like_DNA-bd_sf"/>
</dbReference>
<feature type="domain" description="RNA polymerase sigma-70 region 2" evidence="8">
    <location>
        <begin position="20"/>
        <end position="87"/>
    </location>
</feature>
<dbReference type="CDD" id="cd06171">
    <property type="entry name" value="Sigma70_r4"/>
    <property type="match status" value="1"/>
</dbReference>
<organism evidence="11 12">
    <name type="scientific">Solirubrobacter ginsenosidimutans</name>
    <dbReference type="NCBI Taxonomy" id="490573"/>
    <lineage>
        <taxon>Bacteria</taxon>
        <taxon>Bacillati</taxon>
        <taxon>Actinomycetota</taxon>
        <taxon>Thermoleophilia</taxon>
        <taxon>Solirubrobacterales</taxon>
        <taxon>Solirubrobacteraceae</taxon>
        <taxon>Solirubrobacter</taxon>
    </lineage>
</organism>
<dbReference type="InterPro" id="IPR013324">
    <property type="entry name" value="RNA_pol_sigma_r3/r4-like"/>
</dbReference>
<dbReference type="Pfam" id="PF12680">
    <property type="entry name" value="SnoaL_2"/>
    <property type="match status" value="1"/>
</dbReference>
<comment type="subunit">
    <text evidence="2">Interacts transiently with the RNA polymerase catalytic core formed by RpoA, RpoB, RpoC and RpoZ (2 alpha, 1 beta, 1 beta' and 1 omega subunit) to form the RNA polymerase holoenzyme that can initiate transcription.</text>
</comment>
<keyword evidence="12" id="KW-1185">Reference proteome</keyword>
<feature type="domain" description="RNA polymerase sigma factor 70 region 4 type 2" evidence="9">
    <location>
        <begin position="121"/>
        <end position="171"/>
    </location>
</feature>